<dbReference type="AlphaFoldDB" id="X1DNU9"/>
<accession>X1DNU9</accession>
<proteinExistence type="predicted"/>
<dbReference type="EMBL" id="BART01042373">
    <property type="protein sequence ID" value="GAH22621.1"/>
    <property type="molecule type" value="Genomic_DNA"/>
</dbReference>
<feature type="non-terminal residue" evidence="1">
    <location>
        <position position="34"/>
    </location>
</feature>
<sequence length="34" mass="3688">NVPSKSTGNITINIQKLISKANEIGNRFLTTSDL</sequence>
<name>X1DNU9_9ZZZZ</name>
<protein>
    <submittedName>
        <fullName evidence="1">Uncharacterized protein</fullName>
    </submittedName>
</protein>
<evidence type="ECO:0000313" key="1">
    <source>
        <dbReference type="EMBL" id="GAH22621.1"/>
    </source>
</evidence>
<gene>
    <name evidence="1" type="ORF">S01H4_67391</name>
</gene>
<feature type="non-terminal residue" evidence="1">
    <location>
        <position position="1"/>
    </location>
</feature>
<organism evidence="1">
    <name type="scientific">marine sediment metagenome</name>
    <dbReference type="NCBI Taxonomy" id="412755"/>
    <lineage>
        <taxon>unclassified sequences</taxon>
        <taxon>metagenomes</taxon>
        <taxon>ecological metagenomes</taxon>
    </lineage>
</organism>
<comment type="caution">
    <text evidence="1">The sequence shown here is derived from an EMBL/GenBank/DDBJ whole genome shotgun (WGS) entry which is preliminary data.</text>
</comment>
<reference evidence="1" key="1">
    <citation type="journal article" date="2014" name="Front. Microbiol.">
        <title>High frequency of phylogenetically diverse reductive dehalogenase-homologous genes in deep subseafloor sedimentary metagenomes.</title>
        <authorList>
            <person name="Kawai M."/>
            <person name="Futagami T."/>
            <person name="Toyoda A."/>
            <person name="Takaki Y."/>
            <person name="Nishi S."/>
            <person name="Hori S."/>
            <person name="Arai W."/>
            <person name="Tsubouchi T."/>
            <person name="Morono Y."/>
            <person name="Uchiyama I."/>
            <person name="Ito T."/>
            <person name="Fujiyama A."/>
            <person name="Inagaki F."/>
            <person name="Takami H."/>
        </authorList>
    </citation>
    <scope>NUCLEOTIDE SEQUENCE</scope>
    <source>
        <strain evidence="1">Expedition CK06-06</strain>
    </source>
</reference>